<protein>
    <submittedName>
        <fullName evidence="3">Calcium/calmodulin-dependent protein kinase type IV</fullName>
    </submittedName>
</protein>
<gene>
    <name evidence="3" type="ORF">ElyMa_004216500</name>
</gene>
<feature type="region of interest" description="Disordered" evidence="1">
    <location>
        <begin position="172"/>
        <end position="199"/>
    </location>
</feature>
<accession>A0AAV4GQK0</accession>
<sequence length="199" mass="21417">VVNIGEYSEIVASRAVKDIIAGVGYLHRCGYVHKNLKPENLLYENLSEDSPLKISDFALSSILSTEVDMSSVCGSPGYAAPELLKGERFGSAVDMWAIGIITYIFGIGASNKSLENVAGRIKTFNEQQKAKGPSLEVSSTPRSRAISRADQHRDLSPLPGVDLHEVVAALPADLNAPEKEESASMSQEDTEEIKGEEAP</sequence>
<keyword evidence="3" id="KW-0418">Kinase</keyword>
<keyword evidence="3" id="KW-0808">Transferase</keyword>
<keyword evidence="4" id="KW-1185">Reference proteome</keyword>
<reference evidence="3 4" key="1">
    <citation type="journal article" date="2021" name="Elife">
        <title>Chloroplast acquisition without the gene transfer in kleptoplastic sea slugs, Plakobranchus ocellatus.</title>
        <authorList>
            <person name="Maeda T."/>
            <person name="Takahashi S."/>
            <person name="Yoshida T."/>
            <person name="Shimamura S."/>
            <person name="Takaki Y."/>
            <person name="Nagai Y."/>
            <person name="Toyoda A."/>
            <person name="Suzuki Y."/>
            <person name="Arimoto A."/>
            <person name="Ishii H."/>
            <person name="Satoh N."/>
            <person name="Nishiyama T."/>
            <person name="Hasebe M."/>
            <person name="Maruyama T."/>
            <person name="Minagawa J."/>
            <person name="Obokata J."/>
            <person name="Shigenobu S."/>
        </authorList>
    </citation>
    <scope>NUCLEOTIDE SEQUENCE [LARGE SCALE GENOMIC DNA]</scope>
</reference>
<dbReference type="GO" id="GO:0005524">
    <property type="term" value="F:ATP binding"/>
    <property type="evidence" value="ECO:0007669"/>
    <property type="project" value="InterPro"/>
</dbReference>
<evidence type="ECO:0000313" key="3">
    <source>
        <dbReference type="EMBL" id="GFR87150.1"/>
    </source>
</evidence>
<feature type="non-terminal residue" evidence="3">
    <location>
        <position position="1"/>
    </location>
</feature>
<dbReference type="EMBL" id="BMAT01008528">
    <property type="protein sequence ID" value="GFR87150.1"/>
    <property type="molecule type" value="Genomic_DNA"/>
</dbReference>
<feature type="region of interest" description="Disordered" evidence="1">
    <location>
        <begin position="128"/>
        <end position="158"/>
    </location>
</feature>
<dbReference type="InterPro" id="IPR011009">
    <property type="entry name" value="Kinase-like_dom_sf"/>
</dbReference>
<dbReference type="Pfam" id="PF00069">
    <property type="entry name" value="Pkinase"/>
    <property type="match status" value="1"/>
</dbReference>
<evidence type="ECO:0000313" key="4">
    <source>
        <dbReference type="Proteomes" id="UP000762676"/>
    </source>
</evidence>
<dbReference type="GO" id="GO:0004672">
    <property type="term" value="F:protein kinase activity"/>
    <property type="evidence" value="ECO:0007669"/>
    <property type="project" value="InterPro"/>
</dbReference>
<dbReference type="Gene3D" id="1.10.510.10">
    <property type="entry name" value="Transferase(Phosphotransferase) domain 1"/>
    <property type="match status" value="1"/>
</dbReference>
<dbReference type="SMART" id="SM00220">
    <property type="entry name" value="S_TKc"/>
    <property type="match status" value="1"/>
</dbReference>
<dbReference type="PANTHER" id="PTHR24347">
    <property type="entry name" value="SERINE/THREONINE-PROTEIN KINASE"/>
    <property type="match status" value="1"/>
</dbReference>
<dbReference type="PROSITE" id="PS50011">
    <property type="entry name" value="PROTEIN_KINASE_DOM"/>
    <property type="match status" value="1"/>
</dbReference>
<organism evidence="3 4">
    <name type="scientific">Elysia marginata</name>
    <dbReference type="NCBI Taxonomy" id="1093978"/>
    <lineage>
        <taxon>Eukaryota</taxon>
        <taxon>Metazoa</taxon>
        <taxon>Spiralia</taxon>
        <taxon>Lophotrochozoa</taxon>
        <taxon>Mollusca</taxon>
        <taxon>Gastropoda</taxon>
        <taxon>Heterobranchia</taxon>
        <taxon>Euthyneura</taxon>
        <taxon>Panpulmonata</taxon>
        <taxon>Sacoglossa</taxon>
        <taxon>Placobranchoidea</taxon>
        <taxon>Plakobranchidae</taxon>
        <taxon>Elysia</taxon>
    </lineage>
</organism>
<dbReference type="AlphaFoldDB" id="A0AAV4GQK0"/>
<proteinExistence type="predicted"/>
<evidence type="ECO:0000259" key="2">
    <source>
        <dbReference type="PROSITE" id="PS50011"/>
    </source>
</evidence>
<evidence type="ECO:0000256" key="1">
    <source>
        <dbReference type="SAM" id="MobiDB-lite"/>
    </source>
</evidence>
<feature type="domain" description="Protein kinase" evidence="2">
    <location>
        <begin position="1"/>
        <end position="199"/>
    </location>
</feature>
<comment type="caution">
    <text evidence="3">The sequence shown here is derived from an EMBL/GenBank/DDBJ whole genome shotgun (WGS) entry which is preliminary data.</text>
</comment>
<dbReference type="Proteomes" id="UP000762676">
    <property type="component" value="Unassembled WGS sequence"/>
</dbReference>
<dbReference type="SUPFAM" id="SSF56112">
    <property type="entry name" value="Protein kinase-like (PK-like)"/>
    <property type="match status" value="1"/>
</dbReference>
<dbReference type="InterPro" id="IPR000719">
    <property type="entry name" value="Prot_kinase_dom"/>
</dbReference>
<name>A0AAV4GQK0_9GAST</name>